<comment type="similarity">
    <text evidence="1">Belongs to the PhzF family.</text>
</comment>
<dbReference type="SUPFAM" id="SSF54506">
    <property type="entry name" value="Diaminopimelate epimerase-like"/>
    <property type="match status" value="1"/>
</dbReference>
<comment type="caution">
    <text evidence="2">The sequence shown here is derived from an EMBL/GenBank/DDBJ whole genome shotgun (WGS) entry which is preliminary data.</text>
</comment>
<dbReference type="EMBL" id="JAESND010000009">
    <property type="protein sequence ID" value="MBM3117278.1"/>
    <property type="molecule type" value="Genomic_DNA"/>
</dbReference>
<accession>A0ABS2BQG9</accession>
<dbReference type="InterPro" id="IPR003719">
    <property type="entry name" value="Phenazine_PhzF-like"/>
</dbReference>
<gene>
    <name evidence="2" type="ORF">JMJ54_15695</name>
</gene>
<proteinExistence type="inferred from homology"/>
<keyword evidence="3" id="KW-1185">Reference proteome</keyword>
<organism evidence="2 3">
    <name type="scientific">Jeongeupia naejangsanensis</name>
    <dbReference type="NCBI Taxonomy" id="613195"/>
    <lineage>
        <taxon>Bacteria</taxon>
        <taxon>Pseudomonadati</taxon>
        <taxon>Pseudomonadota</taxon>
        <taxon>Betaproteobacteria</taxon>
        <taxon>Neisseriales</taxon>
        <taxon>Chitinibacteraceae</taxon>
        <taxon>Jeongeupia</taxon>
    </lineage>
</organism>
<protein>
    <submittedName>
        <fullName evidence="2">PhzF family phenazine biosynthesis protein</fullName>
    </submittedName>
</protein>
<name>A0ABS2BQG9_9NEIS</name>
<dbReference type="Pfam" id="PF02567">
    <property type="entry name" value="PhzC-PhzF"/>
    <property type="match status" value="1"/>
</dbReference>
<reference evidence="2 3" key="1">
    <citation type="submission" date="2021-01" db="EMBL/GenBank/DDBJ databases">
        <title>Draft Genome Sequence and Polyhydroxyalkanoate Biosynthetic Potential of Jeongeupia naejangsanensis Type Strain DSM 24253.</title>
        <authorList>
            <person name="Turrini P."/>
            <person name="Artuso I."/>
            <person name="Lugli G.A."/>
            <person name="Frangipani E."/>
            <person name="Ventura M."/>
            <person name="Visca P."/>
        </authorList>
    </citation>
    <scope>NUCLEOTIDE SEQUENCE [LARGE SCALE GENOMIC DNA]</scope>
    <source>
        <strain evidence="2 3">DSM 24253</strain>
    </source>
</reference>
<dbReference type="NCBIfam" id="TIGR00654">
    <property type="entry name" value="PhzF_family"/>
    <property type="match status" value="1"/>
</dbReference>
<evidence type="ECO:0000313" key="2">
    <source>
        <dbReference type="EMBL" id="MBM3117278.1"/>
    </source>
</evidence>
<dbReference type="PANTHER" id="PTHR13774:SF32">
    <property type="entry name" value="ANTISENSE-ENHANCING SEQUENCE 1"/>
    <property type="match status" value="1"/>
</dbReference>
<dbReference type="PANTHER" id="PTHR13774">
    <property type="entry name" value="PHENAZINE BIOSYNTHESIS PROTEIN"/>
    <property type="match status" value="1"/>
</dbReference>
<sequence>MRTLHYHVVNVFTAPDGNPFSGNALAVFPHADGVSDARMQAIAQQLNLSETTFVRDCARETTGADADVRIFTPGYELPFAGHPTLGTAAVLDTERGLGGEVALRFPSGTVPVSIRDGLVTLTAQPPRYRDAPDDSVLAGALGLAASRFAGRARFVDTGTEQLIVPVATAGDVFACQPDITRFGEAAVNGRGIAQALVWAPSEAGIVARFFWVQAGQIGEDFGTGSACANLGGWLLGQGQTLPFSSTMLQGHGVNRLAHLQLDLTGNGAIRVSGRVRRIGYGTFELPDE</sequence>
<dbReference type="Gene3D" id="3.10.310.10">
    <property type="entry name" value="Diaminopimelate Epimerase, Chain A, domain 1"/>
    <property type="match status" value="2"/>
</dbReference>
<dbReference type="Proteomes" id="UP000809431">
    <property type="component" value="Unassembled WGS sequence"/>
</dbReference>
<evidence type="ECO:0000313" key="3">
    <source>
        <dbReference type="Proteomes" id="UP000809431"/>
    </source>
</evidence>
<dbReference type="PIRSF" id="PIRSF016184">
    <property type="entry name" value="PhzC_PhzF"/>
    <property type="match status" value="1"/>
</dbReference>
<evidence type="ECO:0000256" key="1">
    <source>
        <dbReference type="ARBA" id="ARBA00008270"/>
    </source>
</evidence>
<dbReference type="RefSeq" id="WP_203539501.1">
    <property type="nucleotide sequence ID" value="NZ_JAESND010000009.1"/>
</dbReference>